<gene>
    <name evidence="2" type="ORF">AB2U05_01165</name>
</gene>
<reference evidence="2" key="1">
    <citation type="submission" date="2024-07" db="EMBL/GenBank/DDBJ databases">
        <authorList>
            <person name="Yu S.T."/>
        </authorList>
    </citation>
    <scope>NUCLEOTIDE SEQUENCE</scope>
    <source>
        <strain evidence="2">Y1</strain>
    </source>
</reference>
<sequence>MNRITRLAVGAAGAAAMLAVPAPALAQPGAAAAATVTTCGYSGLQAGLGTKVCADVTGGSVVIYGQIGLAGPPSPDTPWPPAPRELITRLSAEVVGGPSLGSVSGRTVFTVSTVRVDGISATVACGSVVHATFALEAVWPTLGPVTADVPVNC</sequence>
<organism evidence="2">
    <name type="scientific">Streptomyces sp. Y1</name>
    <dbReference type="NCBI Taxonomy" id="3238634"/>
    <lineage>
        <taxon>Bacteria</taxon>
        <taxon>Bacillati</taxon>
        <taxon>Actinomycetota</taxon>
        <taxon>Actinomycetes</taxon>
        <taxon>Kitasatosporales</taxon>
        <taxon>Streptomycetaceae</taxon>
        <taxon>Streptomyces</taxon>
    </lineage>
</organism>
<proteinExistence type="predicted"/>
<evidence type="ECO:0008006" key="3">
    <source>
        <dbReference type="Google" id="ProtNLM"/>
    </source>
</evidence>
<feature type="chain" id="PRO_5044200463" description="Secreted protein" evidence="1">
    <location>
        <begin position="27"/>
        <end position="153"/>
    </location>
</feature>
<evidence type="ECO:0000313" key="2">
    <source>
        <dbReference type="EMBL" id="XDQ77186.1"/>
    </source>
</evidence>
<dbReference type="EMBL" id="CP163445">
    <property type="protein sequence ID" value="XDQ77186.1"/>
    <property type="molecule type" value="Genomic_DNA"/>
</dbReference>
<keyword evidence="1" id="KW-0732">Signal</keyword>
<name>A0AB39TD22_9ACTN</name>
<evidence type="ECO:0000256" key="1">
    <source>
        <dbReference type="SAM" id="SignalP"/>
    </source>
</evidence>
<feature type="signal peptide" evidence="1">
    <location>
        <begin position="1"/>
        <end position="26"/>
    </location>
</feature>
<dbReference type="RefSeq" id="WP_369182130.1">
    <property type="nucleotide sequence ID" value="NZ_CP163445.1"/>
</dbReference>
<protein>
    <recommendedName>
        <fullName evidence="3">Secreted protein</fullName>
    </recommendedName>
</protein>
<dbReference type="AlphaFoldDB" id="A0AB39TD22"/>
<accession>A0AB39TD22</accession>